<dbReference type="GO" id="GO:0003697">
    <property type="term" value="F:single-stranded DNA binding"/>
    <property type="evidence" value="ECO:0007669"/>
    <property type="project" value="InterPro"/>
</dbReference>
<protein>
    <recommendedName>
        <fullName evidence="6">Single-stranded DNA-binding protein</fullName>
    </recommendedName>
</protein>
<dbReference type="AlphaFoldDB" id="A0A7S4AJS4"/>
<organism evidence="5">
    <name type="scientific">Pseudo-nitzschia australis</name>
    <dbReference type="NCBI Taxonomy" id="44445"/>
    <lineage>
        <taxon>Eukaryota</taxon>
        <taxon>Sar</taxon>
        <taxon>Stramenopiles</taxon>
        <taxon>Ochrophyta</taxon>
        <taxon>Bacillariophyta</taxon>
        <taxon>Bacillariophyceae</taxon>
        <taxon>Bacillariophycidae</taxon>
        <taxon>Bacillariales</taxon>
        <taxon>Bacillariaceae</taxon>
        <taxon>Pseudo-nitzschia</taxon>
    </lineage>
</organism>
<feature type="chain" id="PRO_5030873490" description="Single-stranded DNA-binding protein" evidence="4">
    <location>
        <begin position="24"/>
        <end position="375"/>
    </location>
</feature>
<dbReference type="Pfam" id="PF00436">
    <property type="entry name" value="SSB"/>
    <property type="match status" value="1"/>
</dbReference>
<dbReference type="PANTHER" id="PTHR10302:SF0">
    <property type="entry name" value="SINGLE-STRANDED DNA-BINDING PROTEIN, MITOCHONDRIAL"/>
    <property type="match status" value="1"/>
</dbReference>
<sequence length="375" mass="41862">MTATMTAILSLLFTSSSLSTASAYSCGWVHGTSTSIHCRQSTSTRCRRDSRISKNARPLFSSNSNEDSSDVPDISATQADIDFLSVHDVDWAEMDPLHEISFDDYEELYIQGKAKGDDSLLSESNPSCDARYESIMTEWDDSVPTLNHISMVGRVGNPPEARYFDNPLGGENSNYNSNKPNVVVSMSLALPRYYSAWEREQEGIQYGQEETEWYNLEVWGYLAEWALKNVQKGTRLGVVGSIDTDYYRNKNTDMLSTNQKVLVQDLDILESKMEADFRRNNNNYNSNNSYGNNNTGGNYNSNANYNNNNYGNNNNGGNYNSNANYNNNNNNYGNGQQQRDQDRGPSFFTEDDDDDNNGAYDPSGGGSAGGFFDST</sequence>
<dbReference type="CDD" id="cd04496">
    <property type="entry name" value="SSB_OBF"/>
    <property type="match status" value="1"/>
</dbReference>
<evidence type="ECO:0000313" key="5">
    <source>
        <dbReference type="EMBL" id="CAE0718078.1"/>
    </source>
</evidence>
<proteinExistence type="predicted"/>
<name>A0A7S4AJS4_9STRA</name>
<dbReference type="GO" id="GO:0006260">
    <property type="term" value="P:DNA replication"/>
    <property type="evidence" value="ECO:0007669"/>
    <property type="project" value="InterPro"/>
</dbReference>
<evidence type="ECO:0000256" key="4">
    <source>
        <dbReference type="SAM" id="SignalP"/>
    </source>
</evidence>
<dbReference type="InterPro" id="IPR000424">
    <property type="entry name" value="Primosome_PriB/ssb"/>
</dbReference>
<evidence type="ECO:0000256" key="3">
    <source>
        <dbReference type="SAM" id="MobiDB-lite"/>
    </source>
</evidence>
<evidence type="ECO:0008006" key="6">
    <source>
        <dbReference type="Google" id="ProtNLM"/>
    </source>
</evidence>
<dbReference type="SUPFAM" id="SSF50249">
    <property type="entry name" value="Nucleic acid-binding proteins"/>
    <property type="match status" value="1"/>
</dbReference>
<feature type="signal peptide" evidence="4">
    <location>
        <begin position="1"/>
        <end position="23"/>
    </location>
</feature>
<dbReference type="EMBL" id="HBIX01014819">
    <property type="protein sequence ID" value="CAE0718078.1"/>
    <property type="molecule type" value="Transcribed_RNA"/>
</dbReference>
<evidence type="ECO:0000256" key="2">
    <source>
        <dbReference type="PROSITE-ProRule" id="PRU00252"/>
    </source>
</evidence>
<feature type="region of interest" description="Disordered" evidence="3">
    <location>
        <begin position="279"/>
        <end position="375"/>
    </location>
</feature>
<evidence type="ECO:0000256" key="1">
    <source>
        <dbReference type="ARBA" id="ARBA00023125"/>
    </source>
</evidence>
<accession>A0A7S4AJS4</accession>
<keyword evidence="1 2" id="KW-0238">DNA-binding</keyword>
<gene>
    <name evidence="5" type="ORF">PAUS00366_LOCUS10831</name>
</gene>
<dbReference type="PANTHER" id="PTHR10302">
    <property type="entry name" value="SINGLE-STRANDED DNA-BINDING PROTEIN"/>
    <property type="match status" value="1"/>
</dbReference>
<dbReference type="InterPro" id="IPR011344">
    <property type="entry name" value="ssDNA-bd"/>
</dbReference>
<dbReference type="GO" id="GO:0009295">
    <property type="term" value="C:nucleoid"/>
    <property type="evidence" value="ECO:0007669"/>
    <property type="project" value="TreeGrafter"/>
</dbReference>
<dbReference type="Gene3D" id="2.40.50.140">
    <property type="entry name" value="Nucleic acid-binding proteins"/>
    <property type="match status" value="1"/>
</dbReference>
<dbReference type="PROSITE" id="PS50935">
    <property type="entry name" value="SSB"/>
    <property type="match status" value="1"/>
</dbReference>
<feature type="compositionally biased region" description="Low complexity" evidence="3">
    <location>
        <begin position="280"/>
        <end position="335"/>
    </location>
</feature>
<reference evidence="5" key="1">
    <citation type="submission" date="2021-01" db="EMBL/GenBank/DDBJ databases">
        <authorList>
            <person name="Corre E."/>
            <person name="Pelletier E."/>
            <person name="Niang G."/>
            <person name="Scheremetjew M."/>
            <person name="Finn R."/>
            <person name="Kale V."/>
            <person name="Holt S."/>
            <person name="Cochrane G."/>
            <person name="Meng A."/>
            <person name="Brown T."/>
            <person name="Cohen L."/>
        </authorList>
    </citation>
    <scope>NUCLEOTIDE SEQUENCE</scope>
    <source>
        <strain evidence="5">10249 10 AB</strain>
    </source>
</reference>
<dbReference type="InterPro" id="IPR012340">
    <property type="entry name" value="NA-bd_OB-fold"/>
</dbReference>
<keyword evidence="4" id="KW-0732">Signal</keyword>